<dbReference type="PROSITE" id="PS52004">
    <property type="entry name" value="KS3_2"/>
    <property type="match status" value="1"/>
</dbReference>
<comment type="caution">
    <text evidence="4">Lacks conserved residue(s) required for the propagation of feature annotation.</text>
</comment>
<dbReference type="InterPro" id="IPR036291">
    <property type="entry name" value="NAD(P)-bd_dom_sf"/>
</dbReference>
<dbReference type="InterPro" id="IPR013785">
    <property type="entry name" value="Aldolase_TIM"/>
</dbReference>
<evidence type="ECO:0000259" key="6">
    <source>
        <dbReference type="PROSITE" id="PS52004"/>
    </source>
</evidence>
<dbReference type="Pfam" id="PF02801">
    <property type="entry name" value="Ketoacyl-synt_C"/>
    <property type="match status" value="1"/>
</dbReference>
<dbReference type="PANTHER" id="PTHR43775:SF51">
    <property type="entry name" value="INACTIVE PHENOLPHTHIOCEROL SYNTHESIS POLYKETIDE SYNTHASE TYPE I PKS1-RELATED"/>
    <property type="match status" value="1"/>
</dbReference>
<dbReference type="InterPro" id="IPR016039">
    <property type="entry name" value="Thiolase-like"/>
</dbReference>
<dbReference type="Gene3D" id="3.30.70.250">
    <property type="entry name" value="Malonyl-CoA ACP transacylase, ACP-binding"/>
    <property type="match status" value="1"/>
</dbReference>
<dbReference type="GO" id="GO:0004312">
    <property type="term" value="F:fatty acid synthase activity"/>
    <property type="evidence" value="ECO:0007669"/>
    <property type="project" value="TreeGrafter"/>
</dbReference>
<dbReference type="InterPro" id="IPR001227">
    <property type="entry name" value="Ac_transferase_dom_sf"/>
</dbReference>
<name>A0A7V6A1L5_9BACT</name>
<dbReference type="Pfam" id="PF14765">
    <property type="entry name" value="PS-DH"/>
    <property type="match status" value="1"/>
</dbReference>
<feature type="region of interest" description="C-terminal hotdog fold" evidence="4">
    <location>
        <begin position="2505"/>
        <end position="2649"/>
    </location>
</feature>
<evidence type="ECO:0000256" key="2">
    <source>
        <dbReference type="ARBA" id="ARBA00022553"/>
    </source>
</evidence>
<dbReference type="InterPro" id="IPR020615">
    <property type="entry name" value="Thiolase_acyl_enz_int_AS"/>
</dbReference>
<dbReference type="InterPro" id="IPR049551">
    <property type="entry name" value="PKS_DH_C"/>
</dbReference>
<dbReference type="SUPFAM" id="SSF53901">
    <property type="entry name" value="Thiolase-like"/>
    <property type="match status" value="1"/>
</dbReference>
<dbReference type="InterPro" id="IPR014030">
    <property type="entry name" value="Ketoacyl_synth_N"/>
</dbReference>
<dbReference type="Gene3D" id="1.10.1200.10">
    <property type="entry name" value="ACP-like"/>
    <property type="match status" value="1"/>
</dbReference>
<gene>
    <name evidence="8" type="ORF">ENV52_02205</name>
</gene>
<dbReference type="Pfam" id="PF00550">
    <property type="entry name" value="PP-binding"/>
    <property type="match status" value="1"/>
</dbReference>
<proteinExistence type="predicted"/>
<dbReference type="EMBL" id="DTGR01000033">
    <property type="protein sequence ID" value="HHS28500.1"/>
    <property type="molecule type" value="Genomic_DNA"/>
</dbReference>
<dbReference type="InterPro" id="IPR049900">
    <property type="entry name" value="PKS_mFAS_DH"/>
</dbReference>
<dbReference type="SUPFAM" id="SSF52151">
    <property type="entry name" value="FabD/lysophospholipase-like"/>
    <property type="match status" value="1"/>
</dbReference>
<accession>A0A7V6A1L5</accession>
<sequence>MPDGALTPFLAFVWQPEDLNRTVLDMSRSAATVAIFDLSRHNPREFSAALKDACATHIKISPDAFLDPGLPKIIEETGIDTLWVEYHPSAFPGDAAVFLRRLGELKNLCRVVPISGDLSFLRHMIGAKEPPEAVALKGSEAAGLVSSETLGILYAALEQESQAAPQPPRLIAWGGVGTPEAAAAFLATGALGVVMESLHWLTDLVTATPELKGRLTKLTPEHTTLVGASLGVPCRVFDKGNSQAVRDLRTLVNRLLGEDDLDAARRTFTEQVLQQATPALESALGRHELIFLGPEATFADAFAKRFGTSTRKAMAGFVKEVDRLLASADIVKDSFQHSPAAKDLGTTYPFFQGAMTWISDNPDFAKAVADAGGLPAIAMGLRDRKILERDLGQLKKTMNGRPYAINIIALQENPVLDDQLAWVAATRPPLAVIAAGDPAYAQKLQQQGIPVCYIAPNEGLLRLALQAGARWVILEGHEAGGHVGSHSTLTLAQMVLALKRREPGLFKNSRVVLAGGIYNRATAFRAAMLGADALQMGTVYLATKEIVDTGALSPLYQQMILEAQPGDTTVSGETVGLGVRSLRTPKMEAILALEREFAAGKEEEASFRRRLEAMGARTLLIAARSVQEPGGKRLDESTCRKEGQFMSGAVAGSISKVLTLAELHQELAAGPLTLAKPHLAPMEAPAVLRPARPAGNGHERVAITGMALVNALGNSPREIWENSVAMKSGIIEVPPEKWDHSFYYDPDPRAPEKTYCKVGAFQNIDINRKELGIPPQDFRTMSNSTRLTLWLAHHALADSGLLEADIPRERIAVLISQNSGEVASTLRDLVVGLAAPHMVQSVGNIVSLSPLQAHAAEDYIKSTLIRVDDTTLLGRLNCTAGGFICNKYGFRGPSFSVSAACATSLVALYAALLMIKNGVIDAAVVGGGEETLTPAHFLEFSALGALAGLTGNSRLPQQMSRPFDRYRDGMVLGEGGPIIVIERESVARRRGAKVHAYITGMGASNSDQGMVESLAETQEIAIKAAFADAGYGPETVDLVECHATATIQGDGEEVHALKSFFPQGRTTHLTSFKSQIGHTLGASGLNSLIRGVMAMQSGIMPPSLNYETPDPQIELEEWGFRVPTKPEDWPRPHGNPRRLMVNAFGFGGANYVVQLEENLEGAAPVLVSLPEATAPEEHLPLEDKAHQVNGISFLRGRTGDATFRISILADNDQEALKKAAGLKPLEVATPLTDKDRRRFERQGIFLGQENQPEPPLALVFAGQGTYYAGMGKELYDTFPPIKLWMDRMAEVADFDLLHLLFYSRDENLQRTLWQQPALFTLNYSVVRYLLDLGLVPAAMAGHSLGELVALSVAGVFSYEDGFRIVHKRAQCMDKAGDIQGDPGTMVAVNVPLDILEEKVAARDNVYFTNYNSPRQIVIGGGTKEVLAFKEELSAEGYWTYPLKVSMAFHSPIMRVIRDDMQAFVDTIEFHPPQIPVISNTTMKPYPDDPAEIKRIVMSHLESPVHWLQNVQTLWNDMGVRVFVEVGPKDTLCNLVTETVPEALTMPTCDPEGEALTFRHAAARLYAMGFFPAIKPLTMVDLSPAPAATAPAPRPAAPLAAADVAAIIQREINAFVLGSFGKYLKPAILEALRREVNPAFTEAELDQLLGDGVSSAPAPAMPAPARPAAAPILPSPAPAAPAPAAAAPAPAVSAAPLAPEDYLERIIQIIMDATGYEREEIEPDMDLRQDLAIRSSRLPVIMDAAEREFHIAIRIDDFLGVRTVQDLADRLAEVVARDGAALPSAEGEAVRGPIAPPVEPVAAAEIPPEAPADLEPCKRMVFRAAPLPESASRLLQLRPGKTVAVLHLGPESNLSRDAMRFCNKTWQSRTIHFDIAGSAASPEHFDLRTAEGGAAAAKFLAETPELAGLIITLDGEQHLTLAEVPAMLTGLFQSLQSLMSSPVKEFCVLLTRNLGPAGSSRVLAEGVLGMFLAAAQEYPEFLFRSVSLDADTDIKAALPQALDTAQSLIQIIYRGSQALTRKAVVEPAPFRTEPALRLDPGDVVVMSGGARGVTPLLAKALAPLSPRLALLGRTKLDPEVDYDALLRSGADEAALRRFLKKRQPDIAGSALEKALARLRAGLEVARTLKDLALLGVEARYFPCDVAQAESVHQTISQVVGEWGRIDVVIHGAGVIHDSFVAFLSPEDFHRVVAVKLAGAANLLAATKPHGLRCLAAFSSAAAIQGNPGQANYCAGNRAMSALLATQAPPTGVLLAKAFMLPPVEGVGMADDPEVKELLKLKGLEKAYVHAEELVQLLVRELFLGNPQDVWVMPMRLLPQVKTTLLDTTEPQMAPGSLSLSGIAAEPEDLPMLDTVQRLDLRAGELEAERIFLSSKDLWLDDHRPFKFLKHPPVSGIMAVETFFEAARLLNPHLHIVGARQVAYRDLLDCPLDQPRVARIHCRTMPANPGELLCQVTISSPLISPSGRELDRWTTNFAGQVILGSKPRTLNPLPGFPVKPEEMETRPMVPDEVANYYETRTSMQGRYRVMESLEGTGPGCIRGAMIYREIRDFPGEGPNHYQFSPYLLEAFLHLANFYVVMRDEQEERRMIPAGIGELLFTRNCKEGERLILEARLQNENPESNIWVARALDETGTAIMQVSGLQLRWFVE</sequence>
<dbReference type="InterPro" id="IPR013968">
    <property type="entry name" value="PKS_KR"/>
</dbReference>
<evidence type="ECO:0000256" key="3">
    <source>
        <dbReference type="ARBA" id="ARBA00022679"/>
    </source>
</evidence>
<dbReference type="Gene3D" id="3.40.47.10">
    <property type="match status" value="1"/>
</dbReference>
<dbReference type="InterPro" id="IPR020841">
    <property type="entry name" value="PKS_Beta-ketoAc_synthase_dom"/>
</dbReference>
<dbReference type="InterPro" id="IPR018201">
    <property type="entry name" value="Ketoacyl_synth_AS"/>
</dbReference>
<dbReference type="Pfam" id="PF00109">
    <property type="entry name" value="ketoacyl-synt"/>
    <property type="match status" value="1"/>
</dbReference>
<dbReference type="PROSITE" id="PS00098">
    <property type="entry name" value="THIOLASE_1"/>
    <property type="match status" value="1"/>
</dbReference>
<dbReference type="InterPro" id="IPR014031">
    <property type="entry name" value="Ketoacyl_synth_C"/>
</dbReference>
<dbReference type="InterPro" id="IPR042104">
    <property type="entry name" value="PKS_dehydratase_sf"/>
</dbReference>
<dbReference type="Gene3D" id="3.40.50.720">
    <property type="entry name" value="NAD(P)-binding Rossmann-like Domain"/>
    <property type="match status" value="1"/>
</dbReference>
<evidence type="ECO:0000259" key="7">
    <source>
        <dbReference type="PROSITE" id="PS52019"/>
    </source>
</evidence>
<dbReference type="InterPro" id="IPR016035">
    <property type="entry name" value="Acyl_Trfase/lysoPLipase"/>
</dbReference>
<evidence type="ECO:0000313" key="8">
    <source>
        <dbReference type="EMBL" id="HHS28500.1"/>
    </source>
</evidence>
<dbReference type="PROSITE" id="PS50075">
    <property type="entry name" value="CARRIER"/>
    <property type="match status" value="1"/>
</dbReference>
<dbReference type="SUPFAM" id="SSF51412">
    <property type="entry name" value="Inosine monophosphate dehydrogenase (IMPDH)"/>
    <property type="match status" value="2"/>
</dbReference>
<dbReference type="SMART" id="SM00822">
    <property type="entry name" value="PKS_KR"/>
    <property type="match status" value="1"/>
</dbReference>
<comment type="caution">
    <text evidence="8">The sequence shown here is derived from an EMBL/GenBank/DDBJ whole genome shotgun (WGS) entry which is preliminary data.</text>
</comment>
<dbReference type="Pfam" id="PF08659">
    <property type="entry name" value="KR"/>
    <property type="match status" value="1"/>
</dbReference>
<dbReference type="InterPro" id="IPR009081">
    <property type="entry name" value="PP-bd_ACP"/>
</dbReference>
<dbReference type="Gene3D" id="3.20.20.70">
    <property type="entry name" value="Aldolase class I"/>
    <property type="match status" value="2"/>
</dbReference>
<dbReference type="PROSITE" id="PS00606">
    <property type="entry name" value="KS3_1"/>
    <property type="match status" value="1"/>
</dbReference>
<feature type="domain" description="Ketosynthase family 3 (KS3)" evidence="6">
    <location>
        <begin position="698"/>
        <end position="1157"/>
    </location>
</feature>
<dbReference type="SUPFAM" id="SSF47336">
    <property type="entry name" value="ACP-like"/>
    <property type="match status" value="1"/>
</dbReference>
<dbReference type="PROSITE" id="PS52019">
    <property type="entry name" value="PKS_MFAS_DH"/>
    <property type="match status" value="1"/>
</dbReference>
<dbReference type="Gene3D" id="3.40.366.10">
    <property type="entry name" value="Malonyl-Coenzyme A Acyl Carrier Protein, domain 2"/>
    <property type="match status" value="1"/>
</dbReference>
<dbReference type="SUPFAM" id="SSF55048">
    <property type="entry name" value="Probable ACP-binding domain of malonyl-CoA ACP transacylase"/>
    <property type="match status" value="1"/>
</dbReference>
<dbReference type="InterPro" id="IPR016036">
    <property type="entry name" value="Malonyl_transacylase_ACP-bd"/>
</dbReference>
<dbReference type="PANTHER" id="PTHR43775">
    <property type="entry name" value="FATTY ACID SYNTHASE"/>
    <property type="match status" value="1"/>
</dbReference>
<evidence type="ECO:0000256" key="1">
    <source>
        <dbReference type="ARBA" id="ARBA00022450"/>
    </source>
</evidence>
<dbReference type="Gene3D" id="3.10.129.110">
    <property type="entry name" value="Polyketide synthase dehydratase"/>
    <property type="match status" value="1"/>
</dbReference>
<dbReference type="InterPro" id="IPR050091">
    <property type="entry name" value="PKS_NRPS_Biosynth_Enz"/>
</dbReference>
<dbReference type="CDD" id="cd00833">
    <property type="entry name" value="PKS"/>
    <property type="match status" value="1"/>
</dbReference>
<evidence type="ECO:0000256" key="4">
    <source>
        <dbReference type="PROSITE-ProRule" id="PRU01363"/>
    </source>
</evidence>
<dbReference type="InterPro" id="IPR036736">
    <property type="entry name" value="ACP-like_sf"/>
</dbReference>
<dbReference type="InterPro" id="IPR057326">
    <property type="entry name" value="KR_dom"/>
</dbReference>
<keyword evidence="3" id="KW-0808">Transferase</keyword>
<dbReference type="GO" id="GO:0004315">
    <property type="term" value="F:3-oxoacyl-[acyl-carrier-protein] synthase activity"/>
    <property type="evidence" value="ECO:0007669"/>
    <property type="project" value="InterPro"/>
</dbReference>
<keyword evidence="1" id="KW-0596">Phosphopantetheine</keyword>
<dbReference type="SMART" id="SM00825">
    <property type="entry name" value="PKS_KS"/>
    <property type="match status" value="1"/>
</dbReference>
<dbReference type="SMART" id="SM00827">
    <property type="entry name" value="PKS_AT"/>
    <property type="match status" value="1"/>
</dbReference>
<protein>
    <submittedName>
        <fullName evidence="8">SDR family NAD(P)-dependent oxidoreductase</fullName>
    </submittedName>
</protein>
<feature type="domain" description="Carrier" evidence="5">
    <location>
        <begin position="1696"/>
        <end position="1774"/>
    </location>
</feature>
<dbReference type="InterPro" id="IPR014043">
    <property type="entry name" value="Acyl_transferase_dom"/>
</dbReference>
<dbReference type="SUPFAM" id="SSF51735">
    <property type="entry name" value="NAD(P)-binding Rossmann-fold domains"/>
    <property type="match status" value="2"/>
</dbReference>
<feature type="domain" description="PKS/mFAS DH" evidence="7">
    <location>
        <begin position="2348"/>
        <end position="2649"/>
    </location>
</feature>
<dbReference type="GO" id="GO:0006633">
    <property type="term" value="P:fatty acid biosynthetic process"/>
    <property type="evidence" value="ECO:0007669"/>
    <property type="project" value="InterPro"/>
</dbReference>
<keyword evidence="2" id="KW-0597">Phosphoprotein</keyword>
<dbReference type="Pfam" id="PF00698">
    <property type="entry name" value="Acyl_transf_1"/>
    <property type="match status" value="1"/>
</dbReference>
<feature type="region of interest" description="N-terminal hotdog fold" evidence="4">
    <location>
        <begin position="2348"/>
        <end position="2486"/>
    </location>
</feature>
<evidence type="ECO:0000259" key="5">
    <source>
        <dbReference type="PROSITE" id="PS50075"/>
    </source>
</evidence>
<organism evidence="8">
    <name type="scientific">Desulfobacca acetoxidans</name>
    <dbReference type="NCBI Taxonomy" id="60893"/>
    <lineage>
        <taxon>Bacteria</taxon>
        <taxon>Pseudomonadati</taxon>
        <taxon>Thermodesulfobacteriota</taxon>
        <taxon>Desulfobaccia</taxon>
        <taxon>Desulfobaccales</taxon>
        <taxon>Desulfobaccaceae</taxon>
        <taxon>Desulfobacca</taxon>
    </lineage>
</organism>
<dbReference type="Pfam" id="PF03060">
    <property type="entry name" value="NMO"/>
    <property type="match status" value="1"/>
</dbReference>
<reference evidence="8" key="1">
    <citation type="journal article" date="2020" name="mSystems">
        <title>Genome- and Community-Level Interaction Insights into Carbon Utilization and Element Cycling Functions of Hydrothermarchaeota in Hydrothermal Sediment.</title>
        <authorList>
            <person name="Zhou Z."/>
            <person name="Liu Y."/>
            <person name="Xu W."/>
            <person name="Pan J."/>
            <person name="Luo Z.H."/>
            <person name="Li M."/>
        </authorList>
    </citation>
    <scope>NUCLEOTIDE SEQUENCE [LARGE SCALE GENOMIC DNA]</scope>
    <source>
        <strain evidence="8">SpSt-767</strain>
    </source>
</reference>